<proteinExistence type="predicted"/>
<protein>
    <submittedName>
        <fullName evidence="1">DUF2255 family protein</fullName>
    </submittedName>
</protein>
<name>A0ABW7XGZ9_9MICO</name>
<sequence length="125" mass="14056">MTQWTEHELAQVDGTEELQVSSYRPDGTLRPYVTIWTARLGGDVYVRSAYGPDNGWFRRAKASGTGRVKVGDIERDVRFQEPVEDVHPALDDVYRRKYAKHDKSIVGTVVGPRVVGTTLRLVPQG</sequence>
<comment type="caution">
    <text evidence="1">The sequence shown here is derived from an EMBL/GenBank/DDBJ whole genome shotgun (WGS) entry which is preliminary data.</text>
</comment>
<keyword evidence="2" id="KW-1185">Reference proteome</keyword>
<dbReference type="Pfam" id="PF10012">
    <property type="entry name" value="DUF2255"/>
    <property type="match status" value="1"/>
</dbReference>
<evidence type="ECO:0000313" key="2">
    <source>
        <dbReference type="Proteomes" id="UP001611580"/>
    </source>
</evidence>
<organism evidence="1 2">
    <name type="scientific">Promicromonospora kroppenstedtii</name>
    <dbReference type="NCBI Taxonomy" id="440482"/>
    <lineage>
        <taxon>Bacteria</taxon>
        <taxon>Bacillati</taxon>
        <taxon>Actinomycetota</taxon>
        <taxon>Actinomycetes</taxon>
        <taxon>Micrococcales</taxon>
        <taxon>Promicromonosporaceae</taxon>
        <taxon>Promicromonospora</taxon>
    </lineage>
</organism>
<reference evidence="1 2" key="1">
    <citation type="submission" date="2024-10" db="EMBL/GenBank/DDBJ databases">
        <title>The Natural Products Discovery Center: Release of the First 8490 Sequenced Strains for Exploring Actinobacteria Biosynthetic Diversity.</title>
        <authorList>
            <person name="Kalkreuter E."/>
            <person name="Kautsar S.A."/>
            <person name="Yang D."/>
            <person name="Bader C.D."/>
            <person name="Teijaro C.N."/>
            <person name="Fluegel L."/>
            <person name="Davis C.M."/>
            <person name="Simpson J.R."/>
            <person name="Lauterbach L."/>
            <person name="Steele A.D."/>
            <person name="Gui C."/>
            <person name="Meng S."/>
            <person name="Li G."/>
            <person name="Viehrig K."/>
            <person name="Ye F."/>
            <person name="Su P."/>
            <person name="Kiefer A.F."/>
            <person name="Nichols A."/>
            <person name="Cepeda A.J."/>
            <person name="Yan W."/>
            <person name="Fan B."/>
            <person name="Jiang Y."/>
            <person name="Adhikari A."/>
            <person name="Zheng C.-J."/>
            <person name="Schuster L."/>
            <person name="Cowan T.M."/>
            <person name="Smanski M.J."/>
            <person name="Chevrette M.G."/>
            <person name="De Carvalho L.P.S."/>
            <person name="Shen B."/>
        </authorList>
    </citation>
    <scope>NUCLEOTIDE SEQUENCE [LARGE SCALE GENOMIC DNA]</scope>
    <source>
        <strain evidence="1 2">NPDC019481</strain>
    </source>
</reference>
<accession>A0ABW7XGZ9</accession>
<dbReference type="RefSeq" id="WP_397402981.1">
    <property type="nucleotide sequence ID" value="NZ_JBIRYI010000004.1"/>
</dbReference>
<gene>
    <name evidence="1" type="ORF">ACH47X_07720</name>
</gene>
<dbReference type="InterPro" id="IPR016888">
    <property type="entry name" value="UCP028498"/>
</dbReference>
<evidence type="ECO:0000313" key="1">
    <source>
        <dbReference type="EMBL" id="MFI2486782.1"/>
    </source>
</evidence>
<dbReference type="Proteomes" id="UP001611580">
    <property type="component" value="Unassembled WGS sequence"/>
</dbReference>
<dbReference type="EMBL" id="JBIRYI010000004">
    <property type="protein sequence ID" value="MFI2486782.1"/>
    <property type="molecule type" value="Genomic_DNA"/>
</dbReference>